<protein>
    <submittedName>
        <fullName evidence="3">Glycosyltransferase</fullName>
    </submittedName>
</protein>
<evidence type="ECO:0000313" key="3">
    <source>
        <dbReference type="EMBL" id="UWM54246.1"/>
    </source>
</evidence>
<proteinExistence type="predicted"/>
<dbReference type="KEGG" id="ssai:N0B31_19285"/>
<dbReference type="InterPro" id="IPR029044">
    <property type="entry name" value="Nucleotide-diphossugar_trans"/>
</dbReference>
<dbReference type="GeneID" id="74944613"/>
<dbReference type="Pfam" id="PF00535">
    <property type="entry name" value="Glycos_transf_2"/>
    <property type="match status" value="1"/>
</dbReference>
<evidence type="ECO:0000313" key="4">
    <source>
        <dbReference type="Proteomes" id="UP001057580"/>
    </source>
</evidence>
<dbReference type="PANTHER" id="PTHR43685">
    <property type="entry name" value="GLYCOSYLTRANSFERASE"/>
    <property type="match status" value="1"/>
</dbReference>
<dbReference type="PANTHER" id="PTHR43685:SF11">
    <property type="entry name" value="GLYCOSYLTRANSFERASE TAGX-RELATED"/>
    <property type="match status" value="1"/>
</dbReference>
<evidence type="ECO:0000256" key="1">
    <source>
        <dbReference type="SAM" id="MobiDB-lite"/>
    </source>
</evidence>
<dbReference type="SUPFAM" id="SSF53448">
    <property type="entry name" value="Nucleotide-diphospho-sugar transferases"/>
    <property type="match status" value="1"/>
</dbReference>
<dbReference type="Gene3D" id="3.90.550.10">
    <property type="entry name" value="Spore Coat Polysaccharide Biosynthesis Protein SpsA, Chain A"/>
    <property type="match status" value="1"/>
</dbReference>
<feature type="domain" description="Glycosyltransferase 2-like" evidence="2">
    <location>
        <begin position="19"/>
        <end position="129"/>
    </location>
</feature>
<dbReference type="EMBL" id="CP104003">
    <property type="protein sequence ID" value="UWM54246.1"/>
    <property type="molecule type" value="Genomic_DNA"/>
</dbReference>
<dbReference type="Proteomes" id="UP001057580">
    <property type="component" value="Chromosome"/>
</dbReference>
<dbReference type="InterPro" id="IPR050834">
    <property type="entry name" value="Glycosyltransf_2"/>
</dbReference>
<organism evidence="3 4">
    <name type="scientific">Salinirubellus salinus</name>
    <dbReference type="NCBI Taxonomy" id="1364945"/>
    <lineage>
        <taxon>Archaea</taxon>
        <taxon>Methanobacteriati</taxon>
        <taxon>Methanobacteriota</taxon>
        <taxon>Stenosarchaea group</taxon>
        <taxon>Halobacteria</taxon>
        <taxon>Halobacteriales</taxon>
        <taxon>Natronomonadaceae</taxon>
        <taxon>Salinirubellus</taxon>
    </lineage>
</organism>
<gene>
    <name evidence="3" type="ORF">N0B31_19285</name>
</gene>
<dbReference type="CDD" id="cd00761">
    <property type="entry name" value="Glyco_tranf_GTA_type"/>
    <property type="match status" value="1"/>
</dbReference>
<dbReference type="InterPro" id="IPR001173">
    <property type="entry name" value="Glyco_trans_2-like"/>
</dbReference>
<keyword evidence="4" id="KW-1185">Reference proteome</keyword>
<feature type="region of interest" description="Disordered" evidence="1">
    <location>
        <begin position="332"/>
        <end position="362"/>
    </location>
</feature>
<reference evidence="3" key="1">
    <citation type="submission" date="2022-09" db="EMBL/GenBank/DDBJ databases">
        <title>Diverse halophilic archaea isolated from saline environments.</title>
        <authorList>
            <person name="Cui H.-L."/>
        </authorList>
    </citation>
    <scope>NUCLEOTIDE SEQUENCE</scope>
    <source>
        <strain evidence="3">ZS-35-S2</strain>
    </source>
</reference>
<sequence length="362" mass="40056">MTDATGRNGANHRGRPLVSVVIPSYDRPAFVRRAVQCVLDQTYPNVECIVVDDHSPYPVEPMVADLPTHRLSRFRVLRHAENRGGNAARNTGIEAARGEFVAFLDDDDRWLPEKLEKQVAAFDRAGPGVGVVYTGAVVVDGDDEVVATYVRQARGDVLPALVRGLTVGSFSRVLVRRDAIEAAGLPDERFPNWQDREWYIRLAAVSDFEPVPELLTVHTAADHVQITDGFEQKRDVALPLFLEKHRETAAAHGTIAERQFVSVLLWSTAWTGFTSGQRWAAVKMLLRSLRVWPLSTTAYLLLGLALAGPRVYQTLRGLKGNRAVAREGLHPEIERLPDLTTPPELERESVAADGGSESEDED</sequence>
<dbReference type="RefSeq" id="WP_260593240.1">
    <property type="nucleotide sequence ID" value="NZ_CP104003.1"/>
</dbReference>
<dbReference type="AlphaFoldDB" id="A0A9E7R1X5"/>
<evidence type="ECO:0000259" key="2">
    <source>
        <dbReference type="Pfam" id="PF00535"/>
    </source>
</evidence>
<name>A0A9E7R1X5_9EURY</name>
<accession>A0A9E7R1X5</accession>